<name>A0ABQ6N9W5_9STRA</name>
<keyword evidence="2" id="KW-0472">Membrane</keyword>
<evidence type="ECO:0000256" key="1">
    <source>
        <dbReference type="SAM" id="MobiDB-lite"/>
    </source>
</evidence>
<gene>
    <name evidence="3" type="ORF">TeGR_g10001</name>
</gene>
<keyword evidence="2" id="KW-1133">Transmembrane helix</keyword>
<evidence type="ECO:0000313" key="4">
    <source>
        <dbReference type="Proteomes" id="UP001165060"/>
    </source>
</evidence>
<feature type="compositionally biased region" description="Basic and acidic residues" evidence="1">
    <location>
        <begin position="8"/>
        <end position="18"/>
    </location>
</feature>
<dbReference type="EMBL" id="BRYB01006220">
    <property type="protein sequence ID" value="GMI52328.1"/>
    <property type="molecule type" value="Genomic_DNA"/>
</dbReference>
<evidence type="ECO:0000313" key="3">
    <source>
        <dbReference type="EMBL" id="GMI52328.1"/>
    </source>
</evidence>
<feature type="transmembrane region" description="Helical" evidence="2">
    <location>
        <begin position="52"/>
        <end position="72"/>
    </location>
</feature>
<keyword evidence="2" id="KW-0812">Transmembrane</keyword>
<feature type="compositionally biased region" description="Low complexity" evidence="1">
    <location>
        <begin position="21"/>
        <end position="37"/>
    </location>
</feature>
<organism evidence="3 4">
    <name type="scientific">Tetraparma gracilis</name>
    <dbReference type="NCBI Taxonomy" id="2962635"/>
    <lineage>
        <taxon>Eukaryota</taxon>
        <taxon>Sar</taxon>
        <taxon>Stramenopiles</taxon>
        <taxon>Ochrophyta</taxon>
        <taxon>Bolidophyceae</taxon>
        <taxon>Parmales</taxon>
        <taxon>Triparmaceae</taxon>
        <taxon>Tetraparma</taxon>
    </lineage>
</organism>
<sequence>MDGCEEGAADRDCTKKGDGPTGAPTPALPADEGEGAAVQAADGGGAALTTGGWLLVALVVAIASTVATGFVMEVKLNRSQERFHEIHENGSL</sequence>
<feature type="region of interest" description="Disordered" evidence="1">
    <location>
        <begin position="1"/>
        <end position="37"/>
    </location>
</feature>
<accession>A0ABQ6N9W5</accession>
<protein>
    <submittedName>
        <fullName evidence="3">Uncharacterized protein</fullName>
    </submittedName>
</protein>
<dbReference type="Proteomes" id="UP001165060">
    <property type="component" value="Unassembled WGS sequence"/>
</dbReference>
<keyword evidence="4" id="KW-1185">Reference proteome</keyword>
<evidence type="ECO:0000256" key="2">
    <source>
        <dbReference type="SAM" id="Phobius"/>
    </source>
</evidence>
<comment type="caution">
    <text evidence="3">The sequence shown here is derived from an EMBL/GenBank/DDBJ whole genome shotgun (WGS) entry which is preliminary data.</text>
</comment>
<reference evidence="3 4" key="1">
    <citation type="journal article" date="2023" name="Commun. Biol.">
        <title>Genome analysis of Parmales, the sister group of diatoms, reveals the evolutionary specialization of diatoms from phago-mixotrophs to photoautotrophs.</title>
        <authorList>
            <person name="Ban H."/>
            <person name="Sato S."/>
            <person name="Yoshikawa S."/>
            <person name="Yamada K."/>
            <person name="Nakamura Y."/>
            <person name="Ichinomiya M."/>
            <person name="Sato N."/>
            <person name="Blanc-Mathieu R."/>
            <person name="Endo H."/>
            <person name="Kuwata A."/>
            <person name="Ogata H."/>
        </authorList>
    </citation>
    <scope>NUCLEOTIDE SEQUENCE [LARGE SCALE GENOMIC DNA]</scope>
</reference>
<proteinExistence type="predicted"/>